<feature type="region of interest" description="Disordered" evidence="1">
    <location>
        <begin position="99"/>
        <end position="129"/>
    </location>
</feature>
<dbReference type="PANTHER" id="PTHR37293">
    <property type="entry name" value="PHAGE REPLICATION PROTEIN-RELATED"/>
    <property type="match status" value="1"/>
</dbReference>
<dbReference type="AlphaFoldDB" id="A0A0F9H7T4"/>
<feature type="domain" description="DnaB/C C-terminal" evidence="2">
    <location>
        <begin position="149"/>
        <end position="212"/>
    </location>
</feature>
<dbReference type="NCBIfam" id="TIGR01446">
    <property type="entry name" value="DnaD_dom"/>
    <property type="match status" value="1"/>
</dbReference>
<accession>A0A0F9H7T4</accession>
<dbReference type="Pfam" id="PF07261">
    <property type="entry name" value="DnaB_2"/>
    <property type="match status" value="1"/>
</dbReference>
<sequence length="243" mass="28322">MPRRMVTSEIFRNDKVAELDPIGRLFFIGLITNADDDGRIKGSVKYLKANIFPYDNISLEQIMEYRDQCHELGIAIHYNVNGREVITLPHWKEHQRIRADRYKQSSLPPPDNQKATRKPPKDNQKATPGMRNIVESNIVESNIIKQLGQTYEKNIGILTPLIAEELKDISNEYSVEWFEEAVKEACKNNVRKLKYITSILERWKTDGFKSKKGKVKDEKKQEFAKDKDPDRFVKGKYGHMVQR</sequence>
<dbReference type="SUPFAM" id="SSF158499">
    <property type="entry name" value="DnaD domain-like"/>
    <property type="match status" value="1"/>
</dbReference>
<comment type="caution">
    <text evidence="3">The sequence shown here is derived from an EMBL/GenBank/DDBJ whole genome shotgun (WGS) entry which is preliminary data.</text>
</comment>
<dbReference type="InterPro" id="IPR053162">
    <property type="entry name" value="DnaD"/>
</dbReference>
<evidence type="ECO:0000313" key="3">
    <source>
        <dbReference type="EMBL" id="KKM07164.1"/>
    </source>
</evidence>
<protein>
    <recommendedName>
        <fullName evidence="2">DnaB/C C-terminal domain-containing protein</fullName>
    </recommendedName>
</protein>
<name>A0A0F9H7T4_9ZZZZ</name>
<evidence type="ECO:0000259" key="2">
    <source>
        <dbReference type="Pfam" id="PF07261"/>
    </source>
</evidence>
<gene>
    <name evidence="3" type="ORF">LCGC14_1736620</name>
</gene>
<evidence type="ECO:0000256" key="1">
    <source>
        <dbReference type="SAM" id="MobiDB-lite"/>
    </source>
</evidence>
<dbReference type="Gene3D" id="1.10.10.630">
    <property type="entry name" value="DnaD domain-like"/>
    <property type="match status" value="1"/>
</dbReference>
<proteinExistence type="predicted"/>
<dbReference type="InterPro" id="IPR006343">
    <property type="entry name" value="DnaB/C_C"/>
</dbReference>
<dbReference type="PANTHER" id="PTHR37293:SF5">
    <property type="entry name" value="DNA REPLICATION PROTEIN"/>
    <property type="match status" value="1"/>
</dbReference>
<dbReference type="EMBL" id="LAZR01015830">
    <property type="protein sequence ID" value="KKM07164.1"/>
    <property type="molecule type" value="Genomic_DNA"/>
</dbReference>
<dbReference type="InterPro" id="IPR034829">
    <property type="entry name" value="DnaD-like_sf"/>
</dbReference>
<reference evidence="3" key="1">
    <citation type="journal article" date="2015" name="Nature">
        <title>Complex archaea that bridge the gap between prokaryotes and eukaryotes.</title>
        <authorList>
            <person name="Spang A."/>
            <person name="Saw J.H."/>
            <person name="Jorgensen S.L."/>
            <person name="Zaremba-Niedzwiedzka K."/>
            <person name="Martijn J."/>
            <person name="Lind A.E."/>
            <person name="van Eijk R."/>
            <person name="Schleper C."/>
            <person name="Guy L."/>
            <person name="Ettema T.J."/>
        </authorList>
    </citation>
    <scope>NUCLEOTIDE SEQUENCE</scope>
</reference>
<organism evidence="3">
    <name type="scientific">marine sediment metagenome</name>
    <dbReference type="NCBI Taxonomy" id="412755"/>
    <lineage>
        <taxon>unclassified sequences</taxon>
        <taxon>metagenomes</taxon>
        <taxon>ecological metagenomes</taxon>
    </lineage>
</organism>
<feature type="region of interest" description="Disordered" evidence="1">
    <location>
        <begin position="210"/>
        <end position="231"/>
    </location>
</feature>